<dbReference type="GO" id="GO:0015276">
    <property type="term" value="F:ligand-gated monoatomic ion channel activity"/>
    <property type="evidence" value="ECO:0007669"/>
    <property type="project" value="InterPro"/>
</dbReference>
<dbReference type="InterPro" id="IPR001638">
    <property type="entry name" value="Solute-binding_3/MltF_N"/>
</dbReference>
<feature type="domain" description="Ionotropic glutamate receptor C-terminal" evidence="7">
    <location>
        <begin position="44"/>
        <end position="267"/>
    </location>
</feature>
<dbReference type="KEGG" id="dli:dnl_58170"/>
<feature type="signal peptide" evidence="5">
    <location>
        <begin position="1"/>
        <end position="25"/>
    </location>
</feature>
<dbReference type="PANTHER" id="PTHR35936:SF38">
    <property type="entry name" value="GLUTAMINE-BINDING PERIPLASMIC PROTEIN"/>
    <property type="match status" value="1"/>
</dbReference>
<dbReference type="GO" id="GO:0016020">
    <property type="term" value="C:membrane"/>
    <property type="evidence" value="ECO:0007669"/>
    <property type="project" value="InterPro"/>
</dbReference>
<dbReference type="SMART" id="SM00062">
    <property type="entry name" value="PBPb"/>
    <property type="match status" value="1"/>
</dbReference>
<dbReference type="Proteomes" id="UP000663720">
    <property type="component" value="Chromosome"/>
</dbReference>
<dbReference type="PANTHER" id="PTHR35936">
    <property type="entry name" value="MEMBRANE-BOUND LYTIC MUREIN TRANSGLYCOSYLASE F"/>
    <property type="match status" value="1"/>
</dbReference>
<evidence type="ECO:0000313" key="8">
    <source>
        <dbReference type="EMBL" id="QTA83413.1"/>
    </source>
</evidence>
<dbReference type="SMART" id="SM00079">
    <property type="entry name" value="PBPe"/>
    <property type="match status" value="1"/>
</dbReference>
<dbReference type="InterPro" id="IPR001320">
    <property type="entry name" value="Iontro_rcpt_C"/>
</dbReference>
<dbReference type="SUPFAM" id="SSF53850">
    <property type="entry name" value="Periplasmic binding protein-like II"/>
    <property type="match status" value="1"/>
</dbReference>
<feature type="domain" description="Solute-binding protein family 3/N-terminal" evidence="6">
    <location>
        <begin position="44"/>
        <end position="268"/>
    </location>
</feature>
<evidence type="ECO:0000259" key="7">
    <source>
        <dbReference type="SMART" id="SM00079"/>
    </source>
</evidence>
<accession>A0A975GK33</accession>
<evidence type="ECO:0000256" key="5">
    <source>
        <dbReference type="SAM" id="SignalP"/>
    </source>
</evidence>
<name>A0A975GK33_9BACT</name>
<dbReference type="CDD" id="cd13629">
    <property type="entry name" value="PBP2_Dsm1740"/>
    <property type="match status" value="1"/>
</dbReference>
<evidence type="ECO:0000313" key="9">
    <source>
        <dbReference type="Proteomes" id="UP000663720"/>
    </source>
</evidence>
<reference evidence="8" key="1">
    <citation type="journal article" date="2021" name="Microb. Physiol.">
        <title>Proteogenomic Insights into the Physiology of Marine, Sulfate-Reducing, Filamentous Desulfonema limicola and Desulfonema magnum.</title>
        <authorList>
            <person name="Schnaars V."/>
            <person name="Wohlbrand L."/>
            <person name="Scheve S."/>
            <person name="Hinrichs C."/>
            <person name="Reinhardt R."/>
            <person name="Rabus R."/>
        </authorList>
    </citation>
    <scope>NUCLEOTIDE SEQUENCE</scope>
    <source>
        <strain evidence="8">5ac10</strain>
    </source>
</reference>
<dbReference type="Gene3D" id="3.40.190.10">
    <property type="entry name" value="Periplasmic binding protein-like II"/>
    <property type="match status" value="2"/>
</dbReference>
<dbReference type="RefSeq" id="WP_207689268.1">
    <property type="nucleotide sequence ID" value="NZ_CP061799.1"/>
</dbReference>
<evidence type="ECO:0000256" key="3">
    <source>
        <dbReference type="ARBA" id="ARBA00022729"/>
    </source>
</evidence>
<dbReference type="EMBL" id="CP061799">
    <property type="protein sequence ID" value="QTA83413.1"/>
    <property type="molecule type" value="Genomic_DNA"/>
</dbReference>
<gene>
    <name evidence="8" type="primary">glnH</name>
    <name evidence="8" type="ORF">dnl_58170</name>
</gene>
<dbReference type="Pfam" id="PF00497">
    <property type="entry name" value="SBP_bac_3"/>
    <property type="match status" value="1"/>
</dbReference>
<dbReference type="GO" id="GO:0030313">
    <property type="term" value="C:cell envelope"/>
    <property type="evidence" value="ECO:0007669"/>
    <property type="project" value="UniProtKB-SubCell"/>
</dbReference>
<sequence>MKKLGVKVLVIFVSVFMMISASAWGADIELAKKSTLEEILKRGELRVGFEAGYMPFEMTDKKGEFVGFDIDIAKEMAKAMGVKFVPVNTAWDGIIPSLITNKFDIIMSGMTVTQERNLKINFADPNIVVGQAILLAKKHEGVIKSYKDLNDSKFVVTSKLGTTGEQAVQRHIPKCTYKSFETETEAVLEVINGKADAYVYDQPNCVVVMAEQGVGKLVFLDEPFTYEPLAWAVRKGDPDFLNWLNNFLRQIKNDGRYDRIYNKWIKSTDWYQNVK</sequence>
<comment type="similarity">
    <text evidence="2 4">Belongs to the bacterial solute-binding protein 3 family.</text>
</comment>
<keyword evidence="9" id="KW-1185">Reference proteome</keyword>
<comment type="subcellular location">
    <subcellularLocation>
        <location evidence="1">Cell envelope</location>
    </subcellularLocation>
</comment>
<feature type="chain" id="PRO_5036986995" evidence="5">
    <location>
        <begin position="26"/>
        <end position="275"/>
    </location>
</feature>
<proteinExistence type="inferred from homology"/>
<dbReference type="AlphaFoldDB" id="A0A975GK33"/>
<protein>
    <submittedName>
        <fullName evidence="8">Glutamine ABC transporter, glutamine-binding protein</fullName>
    </submittedName>
</protein>
<dbReference type="InterPro" id="IPR018313">
    <property type="entry name" value="SBP_3_CS"/>
</dbReference>
<keyword evidence="3 5" id="KW-0732">Signal</keyword>
<evidence type="ECO:0000259" key="6">
    <source>
        <dbReference type="SMART" id="SM00062"/>
    </source>
</evidence>
<organism evidence="8 9">
    <name type="scientific">Desulfonema limicola</name>
    <dbReference type="NCBI Taxonomy" id="45656"/>
    <lineage>
        <taxon>Bacteria</taxon>
        <taxon>Pseudomonadati</taxon>
        <taxon>Thermodesulfobacteriota</taxon>
        <taxon>Desulfobacteria</taxon>
        <taxon>Desulfobacterales</taxon>
        <taxon>Desulfococcaceae</taxon>
        <taxon>Desulfonema</taxon>
    </lineage>
</organism>
<evidence type="ECO:0000256" key="4">
    <source>
        <dbReference type="RuleBase" id="RU003744"/>
    </source>
</evidence>
<evidence type="ECO:0000256" key="2">
    <source>
        <dbReference type="ARBA" id="ARBA00010333"/>
    </source>
</evidence>
<evidence type="ECO:0000256" key="1">
    <source>
        <dbReference type="ARBA" id="ARBA00004196"/>
    </source>
</evidence>
<dbReference type="PROSITE" id="PS01039">
    <property type="entry name" value="SBP_BACTERIAL_3"/>
    <property type="match status" value="1"/>
</dbReference>